<protein>
    <recommendedName>
        <fullName evidence="2">EF-hand domain-containing protein</fullName>
    </recommendedName>
</protein>
<dbReference type="EMBL" id="LAZR01011526">
    <property type="protein sequence ID" value="KKM61215.1"/>
    <property type="molecule type" value="Genomic_DNA"/>
</dbReference>
<evidence type="ECO:0000259" key="2">
    <source>
        <dbReference type="PROSITE" id="PS50222"/>
    </source>
</evidence>
<comment type="caution">
    <text evidence="3">The sequence shown here is derived from an EMBL/GenBank/DDBJ whole genome shotgun (WGS) entry which is preliminary data.</text>
</comment>
<feature type="compositionally biased region" description="Pro residues" evidence="1">
    <location>
        <begin position="11"/>
        <end position="24"/>
    </location>
</feature>
<name>A0A0F9LAU7_9ZZZZ</name>
<dbReference type="GO" id="GO:0005509">
    <property type="term" value="F:calcium ion binding"/>
    <property type="evidence" value="ECO:0007669"/>
    <property type="project" value="InterPro"/>
</dbReference>
<dbReference type="InterPro" id="IPR002048">
    <property type="entry name" value="EF_hand_dom"/>
</dbReference>
<dbReference type="AlphaFoldDB" id="A0A0F9LAU7"/>
<feature type="non-terminal residue" evidence="3">
    <location>
        <position position="1"/>
    </location>
</feature>
<proteinExistence type="predicted"/>
<dbReference type="PROSITE" id="PS00018">
    <property type="entry name" value="EF_HAND_1"/>
    <property type="match status" value="1"/>
</dbReference>
<evidence type="ECO:0000313" key="3">
    <source>
        <dbReference type="EMBL" id="KKM61215.1"/>
    </source>
</evidence>
<organism evidence="3">
    <name type="scientific">marine sediment metagenome</name>
    <dbReference type="NCBI Taxonomy" id="412755"/>
    <lineage>
        <taxon>unclassified sequences</taxon>
        <taxon>metagenomes</taxon>
        <taxon>ecological metagenomes</taxon>
    </lineage>
</organism>
<evidence type="ECO:0000256" key="1">
    <source>
        <dbReference type="SAM" id="MobiDB-lite"/>
    </source>
</evidence>
<feature type="region of interest" description="Disordered" evidence="1">
    <location>
        <begin position="1"/>
        <end position="38"/>
    </location>
</feature>
<gene>
    <name evidence="3" type="ORF">LCGC14_1533940</name>
</gene>
<dbReference type="PROSITE" id="PS50222">
    <property type="entry name" value="EF_HAND_2"/>
    <property type="match status" value="1"/>
</dbReference>
<reference evidence="3" key="1">
    <citation type="journal article" date="2015" name="Nature">
        <title>Complex archaea that bridge the gap between prokaryotes and eukaryotes.</title>
        <authorList>
            <person name="Spang A."/>
            <person name="Saw J.H."/>
            <person name="Jorgensen S.L."/>
            <person name="Zaremba-Niedzwiedzka K."/>
            <person name="Martijn J."/>
            <person name="Lind A.E."/>
            <person name="van Eijk R."/>
            <person name="Schleper C."/>
            <person name="Guy L."/>
            <person name="Ettema T.J."/>
        </authorList>
    </citation>
    <scope>NUCLEOTIDE SEQUENCE</scope>
</reference>
<sequence length="1080" mass="118830">PPLGGGGVAPPREPPTAPPPPPKGPGGRPRGPDPDDDVFRRIQDQKIIGEKPEITLIRRHEGAIQTARREAQILVDDGNNLLRESKLGQSFRGTIAPKAGQVDEFDEMYRLLHSPSKVRSGELVVPERLRPAYDKLRELTDWEQVARLDFDPEMALVEDYFYRGWKPPEGMFKGGAPTRGPLGRKPGFKLPRVDATFEEMRAAGFEPIYWNPFEQWRASRMMGVRYREQTRLVEDIKKLGLAQVHAGGPIPEGWRVPRVGPAFEGKPFAIVDEAGNPRPMFTRRWIVPDTMADRLENVYGVVPQLGTVEVAGRALNLAKVVDALVFIPKRAKLVASVFQHVDFLTRSGIGAWTGLVDALRAGRPVSAVRHLAKWPDSAGQILRASVSPKFRQNLRRMAMDTTPLVPERPGLTMKAVSEAGLSLQDVTILPANIDQIAREVAQEAVAAKAIKAPGRALAGFERVHRQGLFQGVYPAAILTDVKNNIAPIMVRNFPDLTDAQLAGQIAKVASTKYSTIPASMSVVQNRTLRGVLTRTFFSLGENEGLLRQAAGALRGPEAVFWREHWLGAFIGLIATANVIHFASTGQPLPFDRYSPISRNKWGPLPIGYNRDFAAPNIPLTGRSGTALTLDLVGQLDTALRILDPAGFISARESVPVRAAANQIAGTDFFGAPIDEVGPQGIVSRTSQLIFDMFAPIGIGQAGLELARNNIEGAETIIRPGEDRLGTGGTLTQATGVNLRAETTPQLLDRIRGEVMREMGIGGGYQDLDPGSRRKVNAEVEARIGQELEQRRQTSLLRGQQSPFAERRESVASTATRIETEQLAPAAQGVLRGDPLALDSYNNARDEFFTSRHAVSDAETARLGIEPSDFEAKTEQQKLVDDYYALEPEDLNGNGFIDKEDMDTFFKEQDAKLAQMDTGSKRAIKDPRNFFTDPDVIRVEETRLEAIEAIKAITALPKWEGLTLAEGEKLDDLVSRITADVQRFKAQAAREGLEPDIVTFRSTAAWLLDRGDITELDAENAIAVSSRKAIRERGRIDLALENRRVLLMLFPNFLDSVLPVDVERGELTESEINQLEPAGVR</sequence>
<feature type="domain" description="EF-hand" evidence="2">
    <location>
        <begin position="889"/>
        <end position="911"/>
    </location>
</feature>
<accession>A0A0F9LAU7</accession>
<dbReference type="InterPro" id="IPR018247">
    <property type="entry name" value="EF_Hand_1_Ca_BS"/>
</dbReference>